<dbReference type="PANTHER" id="PTHR15549">
    <property type="entry name" value="PAIRED IMMUNOGLOBULIN-LIKE TYPE 2 RECEPTOR"/>
    <property type="match status" value="1"/>
</dbReference>
<evidence type="ECO:0000256" key="3">
    <source>
        <dbReference type="ARBA" id="ARBA00022989"/>
    </source>
</evidence>
<sequence length="455" mass="48425">MNLQQAIQHFFSINTQQADSDDAISRSHLVAHKLGEIPRCSVLAPLNCLYPLILSTCSHTDYTCLCTNLPTVAATAQFQSCFHECPINPDQRLTPNSLLSLCNVFDIHPTLPEYMAPNINLNRRGEYINEVRTIYSIVTTIYASTQSTSEPTSTEDPLATATAGVVSSIDSDDTSSSTIAPTTSSDDDTATTTSQQPNVVTVTETRLVSTMYMTSVATQTSSSDHKDAAGLSTGAKAGIGVAVPIAVAIIALLIFAWFQRRRKRKQQMGGINSSEESGQASAIQHAGGKNQSMTQNTTNLLPEIDGAPLNESDSRPVHSSADRPVFELSTGSVRKPRRGDPEIGSGVGGISGVDAKQGASGGEVASSASATLGEVPAELSSDGVRDGESIASVVAYERMSSSELQEELARVARSRERLQYLQTLEEREDMIRRVLAGHGEDAVSRAESREDGGGG</sequence>
<dbReference type="PANTHER" id="PTHR15549:SF6">
    <property type="entry name" value="MID2 DOMAIN-CONTAINING PROTEIN"/>
    <property type="match status" value="1"/>
</dbReference>
<accession>G3XVU8</accession>
<dbReference type="Proteomes" id="UP000009038">
    <property type="component" value="Unassembled WGS sequence"/>
</dbReference>
<name>G3XVU8_ASPNA</name>
<comment type="subcellular location">
    <subcellularLocation>
        <location evidence="1">Membrane</location>
        <topology evidence="1">Single-pass membrane protein</topology>
    </subcellularLocation>
</comment>
<protein>
    <recommendedName>
        <fullName evidence="9">Extracellular membrane protein CFEM domain-containing protein</fullName>
    </recommendedName>
</protein>
<evidence type="ECO:0000313" key="8">
    <source>
        <dbReference type="Proteomes" id="UP000009038"/>
    </source>
</evidence>
<feature type="compositionally biased region" description="Polar residues" evidence="5">
    <location>
        <begin position="289"/>
        <end position="300"/>
    </location>
</feature>
<dbReference type="CDD" id="cd12087">
    <property type="entry name" value="TM_EGFR-like"/>
    <property type="match status" value="1"/>
</dbReference>
<evidence type="ECO:0000256" key="2">
    <source>
        <dbReference type="ARBA" id="ARBA00022692"/>
    </source>
</evidence>
<evidence type="ECO:0008006" key="9">
    <source>
        <dbReference type="Google" id="ProtNLM"/>
    </source>
</evidence>
<comment type="caution">
    <text evidence="7">The sequence shown here is derived from an EMBL/GenBank/DDBJ whole genome shotgun (WGS) entry which is preliminary data.</text>
</comment>
<evidence type="ECO:0000313" key="7">
    <source>
        <dbReference type="EMBL" id="EHA25351.1"/>
    </source>
</evidence>
<dbReference type="GO" id="GO:0016020">
    <property type="term" value="C:membrane"/>
    <property type="evidence" value="ECO:0007669"/>
    <property type="project" value="UniProtKB-SubCell"/>
</dbReference>
<dbReference type="EMBL" id="ACJE01000006">
    <property type="protein sequence ID" value="EHA25351.1"/>
    <property type="molecule type" value="Genomic_DNA"/>
</dbReference>
<dbReference type="GO" id="GO:0071944">
    <property type="term" value="C:cell periphery"/>
    <property type="evidence" value="ECO:0007669"/>
    <property type="project" value="UniProtKB-ARBA"/>
</dbReference>
<dbReference type="HOGENOM" id="CLU_606875_0_0_1"/>
<keyword evidence="3 6" id="KW-1133">Transmembrane helix</keyword>
<feature type="compositionally biased region" description="Low complexity" evidence="5">
    <location>
        <begin position="174"/>
        <end position="197"/>
    </location>
</feature>
<dbReference type="OrthoDB" id="4496366at2759"/>
<feature type="compositionally biased region" description="Basic and acidic residues" evidence="5">
    <location>
        <begin position="312"/>
        <end position="325"/>
    </location>
</feature>
<keyword evidence="2 6" id="KW-0812">Transmembrane</keyword>
<feature type="region of interest" description="Disordered" evidence="5">
    <location>
        <begin position="166"/>
        <end position="202"/>
    </location>
</feature>
<dbReference type="AlphaFoldDB" id="G3XVU8"/>
<feature type="compositionally biased region" description="Polar residues" evidence="5">
    <location>
        <begin position="269"/>
        <end position="282"/>
    </location>
</feature>
<keyword evidence="4 6" id="KW-0472">Membrane</keyword>
<organism evidence="7 8">
    <name type="scientific">Aspergillus niger (strain ATCC 1015 / CBS 113.46 / FGSC A1144 / LSHB Ac4 / NCTC 3858a / NRRL 328 / USDA 3528.7)</name>
    <dbReference type="NCBI Taxonomy" id="380704"/>
    <lineage>
        <taxon>Eukaryota</taxon>
        <taxon>Fungi</taxon>
        <taxon>Dikarya</taxon>
        <taxon>Ascomycota</taxon>
        <taxon>Pezizomycotina</taxon>
        <taxon>Eurotiomycetes</taxon>
        <taxon>Eurotiomycetidae</taxon>
        <taxon>Eurotiales</taxon>
        <taxon>Aspergillaceae</taxon>
        <taxon>Aspergillus</taxon>
        <taxon>Aspergillus subgen. Circumdati</taxon>
    </lineage>
</organism>
<evidence type="ECO:0000256" key="6">
    <source>
        <dbReference type="SAM" id="Phobius"/>
    </source>
</evidence>
<proteinExistence type="predicted"/>
<dbReference type="InterPro" id="IPR051694">
    <property type="entry name" value="Immunoregulatory_rcpt-like"/>
</dbReference>
<evidence type="ECO:0000256" key="1">
    <source>
        <dbReference type="ARBA" id="ARBA00004167"/>
    </source>
</evidence>
<reference evidence="7 8" key="1">
    <citation type="journal article" date="2011" name="Genome Res.">
        <title>Comparative genomics of citric-acid-producing Aspergillus niger ATCC 1015 versus enzyme-producing CBS 513.88.</title>
        <authorList>
            <person name="Andersen M.R."/>
            <person name="Salazar M.P."/>
            <person name="Schaap P.J."/>
            <person name="van de Vondervoort P.J."/>
            <person name="Culley D."/>
            <person name="Thykaer J."/>
            <person name="Frisvad J.C."/>
            <person name="Nielsen K.F."/>
            <person name="Albang R."/>
            <person name="Albermann K."/>
            <person name="Berka R.M."/>
            <person name="Braus G.H."/>
            <person name="Braus-Stromeyer S.A."/>
            <person name="Corrochano L.M."/>
            <person name="Dai Z."/>
            <person name="van Dijck P.W."/>
            <person name="Hofmann G."/>
            <person name="Lasure L.L."/>
            <person name="Magnuson J.K."/>
            <person name="Menke H."/>
            <person name="Meijer M."/>
            <person name="Meijer S.L."/>
            <person name="Nielsen J.B."/>
            <person name="Nielsen M.L."/>
            <person name="van Ooyen A.J."/>
            <person name="Pel H.J."/>
            <person name="Poulsen L."/>
            <person name="Samson R.A."/>
            <person name="Stam H."/>
            <person name="Tsang A."/>
            <person name="van den Brink J.M."/>
            <person name="Atkins A."/>
            <person name="Aerts A."/>
            <person name="Shapiro H."/>
            <person name="Pangilinan J."/>
            <person name="Salamov A."/>
            <person name="Lou Y."/>
            <person name="Lindquist E."/>
            <person name="Lucas S."/>
            <person name="Grimwood J."/>
            <person name="Grigoriev I.V."/>
            <person name="Kubicek C.P."/>
            <person name="Martinez D."/>
            <person name="van Peij N.N."/>
            <person name="Roubos J.A."/>
            <person name="Nielsen J."/>
            <person name="Baker S.E."/>
        </authorList>
    </citation>
    <scope>NUCLEOTIDE SEQUENCE [LARGE SCALE GENOMIC DNA]</scope>
    <source>
        <strain evidence="8">ATCC 1015 / CBS 113.46 / FGSC A1144 / LSHB Ac4 / NCTC 3858a / NRRL 328 / USDA 3528.7</strain>
    </source>
</reference>
<gene>
    <name evidence="7" type="ORF">ASPNIDRAFT_42291</name>
</gene>
<evidence type="ECO:0000256" key="4">
    <source>
        <dbReference type="ARBA" id="ARBA00023136"/>
    </source>
</evidence>
<feature type="transmembrane region" description="Helical" evidence="6">
    <location>
        <begin position="237"/>
        <end position="258"/>
    </location>
</feature>
<evidence type="ECO:0000256" key="5">
    <source>
        <dbReference type="SAM" id="MobiDB-lite"/>
    </source>
</evidence>
<feature type="region of interest" description="Disordered" evidence="5">
    <location>
        <begin position="268"/>
        <end position="369"/>
    </location>
</feature>